<keyword evidence="4" id="KW-0862">Zinc</keyword>
<organism evidence="11 12">
    <name type="scientific">Mycolicibacterium frederiksbergense</name>
    <dbReference type="NCBI Taxonomy" id="117567"/>
    <lineage>
        <taxon>Bacteria</taxon>
        <taxon>Bacillati</taxon>
        <taxon>Actinomycetota</taxon>
        <taxon>Actinomycetes</taxon>
        <taxon>Mycobacteriales</taxon>
        <taxon>Mycobacteriaceae</taxon>
        <taxon>Mycolicibacterium</taxon>
    </lineage>
</organism>
<dbReference type="Proteomes" id="UP001160130">
    <property type="component" value="Unassembled WGS sequence"/>
</dbReference>
<feature type="domain" description="Probable transposase IS891/IS1136/IS1341" evidence="8">
    <location>
        <begin position="172"/>
        <end position="278"/>
    </location>
</feature>
<dbReference type="EMBL" id="JARXVE010000009">
    <property type="protein sequence ID" value="MDH6198151.1"/>
    <property type="molecule type" value="Genomic_DNA"/>
</dbReference>
<keyword evidence="5" id="KW-0238">DNA-binding</keyword>
<evidence type="ECO:0000256" key="2">
    <source>
        <dbReference type="ARBA" id="ARBA00022578"/>
    </source>
</evidence>
<evidence type="ECO:0000313" key="12">
    <source>
        <dbReference type="Proteomes" id="UP001160130"/>
    </source>
</evidence>
<feature type="domain" description="Cas12f1-like TNB" evidence="9">
    <location>
        <begin position="305"/>
        <end position="371"/>
    </location>
</feature>
<evidence type="ECO:0000313" key="11">
    <source>
        <dbReference type="EMBL" id="MDH6198151.1"/>
    </source>
</evidence>
<gene>
    <name evidence="11" type="ORF">M2272_004810</name>
</gene>
<feature type="domain" description="Transposase putative helix-turn-helix" evidence="10">
    <location>
        <begin position="1"/>
        <end position="43"/>
    </location>
</feature>
<evidence type="ECO:0000256" key="1">
    <source>
        <dbReference type="ARBA" id="ARBA00008761"/>
    </source>
</evidence>
<evidence type="ECO:0000256" key="7">
    <source>
        <dbReference type="SAM" id="MobiDB-lite"/>
    </source>
</evidence>
<dbReference type="RefSeq" id="WP_280834742.1">
    <property type="nucleotide sequence ID" value="NZ_JARXVE010000009.1"/>
</dbReference>
<dbReference type="Pfam" id="PF01385">
    <property type="entry name" value="OrfB_IS605"/>
    <property type="match status" value="1"/>
</dbReference>
<dbReference type="InterPro" id="IPR001959">
    <property type="entry name" value="Transposase"/>
</dbReference>
<dbReference type="Pfam" id="PF07282">
    <property type="entry name" value="Cas12f1-like_TNB"/>
    <property type="match status" value="1"/>
</dbReference>
<feature type="region of interest" description="Disordered" evidence="7">
    <location>
        <begin position="384"/>
        <end position="416"/>
    </location>
</feature>
<evidence type="ECO:0000256" key="4">
    <source>
        <dbReference type="ARBA" id="ARBA00022833"/>
    </source>
</evidence>
<dbReference type="InterPro" id="IPR010095">
    <property type="entry name" value="Cas12f1-like_TNB"/>
</dbReference>
<evidence type="ECO:0000256" key="5">
    <source>
        <dbReference type="ARBA" id="ARBA00023125"/>
    </source>
</evidence>
<protein>
    <submittedName>
        <fullName evidence="11">Transposase</fullName>
    </submittedName>
</protein>
<keyword evidence="6" id="KW-0233">DNA recombination</keyword>
<evidence type="ECO:0000256" key="3">
    <source>
        <dbReference type="ARBA" id="ARBA00022723"/>
    </source>
</evidence>
<proteinExistence type="inferred from homology"/>
<reference evidence="11 12" key="1">
    <citation type="submission" date="2023-04" db="EMBL/GenBank/DDBJ databases">
        <title>Forest soil microbial communities from Buena Vista Peninsula, Colon Province, Panama.</title>
        <authorList>
            <person name="Bouskill N."/>
        </authorList>
    </citation>
    <scope>NUCLEOTIDE SEQUENCE [LARGE SCALE GENOMIC DNA]</scope>
    <source>
        <strain evidence="11 12">AC80</strain>
    </source>
</reference>
<comment type="caution">
    <text evidence="11">The sequence shown here is derived from an EMBL/GenBank/DDBJ whole genome shotgun (WGS) entry which is preliminary data.</text>
</comment>
<evidence type="ECO:0000259" key="9">
    <source>
        <dbReference type="Pfam" id="PF07282"/>
    </source>
</evidence>
<dbReference type="InterPro" id="IPR021027">
    <property type="entry name" value="Transposase_put_HTH"/>
</dbReference>
<evidence type="ECO:0000259" key="10">
    <source>
        <dbReference type="Pfam" id="PF12323"/>
    </source>
</evidence>
<keyword evidence="12" id="KW-1185">Reference proteome</keyword>
<keyword evidence="2" id="KW-0815">Transposition</keyword>
<evidence type="ECO:0000259" key="8">
    <source>
        <dbReference type="Pfam" id="PF01385"/>
    </source>
</evidence>
<evidence type="ECO:0000256" key="6">
    <source>
        <dbReference type="ARBA" id="ARBA00023172"/>
    </source>
</evidence>
<keyword evidence="3" id="KW-0479">Metal-binding</keyword>
<dbReference type="Pfam" id="PF12323">
    <property type="entry name" value="HTH_OrfB_IS605"/>
    <property type="match status" value="1"/>
</dbReference>
<accession>A0ABT6L6B1</accession>
<comment type="similarity">
    <text evidence="1">In the C-terminal section; belongs to the transposase 35 family.</text>
</comment>
<dbReference type="NCBIfam" id="NF040570">
    <property type="entry name" value="guided_TnpB"/>
    <property type="match status" value="1"/>
</dbReference>
<sequence length="416" mass="46378">MLTGRRFRVEFTEEQAQFAERIGGVCRAVWNTGLEQRREYRRRGAWMNYGPQAKELAEAKTEHQWLKDVPGHCLQQTLMDLDRACREHGTWKVRWRSGRRWAPSFRFPEGSKMAVEKLNRRHGRIKLPKLGWVRFRQSRSLEGESIRSVTVTREGQRWFMSVLVDDGVGTPAVHAAPDAAVGLDRGVAVAIATSAGELIDRPFVADGERRRVVVLQRRLTRCAKGSVNRDKTRAALAGVRARERRRRQDFCAQVAHRLADQNAVVVLEDLKTKNMTRSAKGTLDSPGRNVAAKSGLNRAILGKGWHQFALALSSAARYTGTTVVAVPAAYTSQRCCVCGHVDPKSRESQAVFRCTHCAHHEHADVNAAKNILAAGLAVTACQDQPRPAGRARSVKQEPAGNREELLLRPRHSAPAA</sequence>
<name>A0ABT6L6B1_9MYCO</name>